<dbReference type="InterPro" id="IPR012317">
    <property type="entry name" value="Poly(ADP-ribose)pol_cat_dom"/>
</dbReference>
<dbReference type="Proteomes" id="UP000002852">
    <property type="component" value="Unassembled WGS sequence"/>
</dbReference>
<keyword evidence="17" id="KW-1185">Reference proteome</keyword>
<dbReference type="InterPro" id="IPR037197">
    <property type="entry name" value="WWE_dom_sf"/>
</dbReference>
<keyword evidence="4" id="KW-0597">Phosphoprotein</keyword>
<protein>
    <submittedName>
        <fullName evidence="16">Si:ch73-252i11.1</fullName>
    </submittedName>
</protein>
<accession>A0A3B5PWN4</accession>
<dbReference type="PANTHER" id="PTHR45740:SF15">
    <property type="entry name" value="ZINC FINGER CCCH TYPE DOMAIN CONTAINING 1-LIKE"/>
    <property type="match status" value="1"/>
</dbReference>
<feature type="domain" description="WWE" evidence="14">
    <location>
        <begin position="557"/>
        <end position="642"/>
    </location>
</feature>
<feature type="compositionally biased region" description="Basic residues" evidence="12">
    <location>
        <begin position="333"/>
        <end position="345"/>
    </location>
</feature>
<dbReference type="Pfam" id="PF02825">
    <property type="entry name" value="WWE"/>
    <property type="match status" value="1"/>
</dbReference>
<evidence type="ECO:0000256" key="11">
    <source>
        <dbReference type="PROSITE-ProRule" id="PRU00723"/>
    </source>
</evidence>
<evidence type="ECO:0000256" key="4">
    <source>
        <dbReference type="ARBA" id="ARBA00022553"/>
    </source>
</evidence>
<keyword evidence="8 11" id="KW-0862">Zinc</keyword>
<reference evidence="17" key="1">
    <citation type="submission" date="2012-01" db="EMBL/GenBank/DDBJ databases">
        <authorList>
            <person name="Walter R."/>
            <person name="Schartl M."/>
            <person name="Warren W."/>
        </authorList>
    </citation>
    <scope>NUCLEOTIDE SEQUENCE [LARGE SCALE GENOMIC DNA]</scope>
    <source>
        <strain evidence="17">JP 163 A</strain>
    </source>
</reference>
<dbReference type="SUPFAM" id="SSF117839">
    <property type="entry name" value="WWE domain"/>
    <property type="match status" value="1"/>
</dbReference>
<dbReference type="CDD" id="cd01439">
    <property type="entry name" value="TCCD_inducible_PARP_like"/>
    <property type="match status" value="1"/>
</dbReference>
<evidence type="ECO:0000256" key="9">
    <source>
        <dbReference type="ARBA" id="ARBA00023242"/>
    </source>
</evidence>
<evidence type="ECO:0000256" key="7">
    <source>
        <dbReference type="ARBA" id="ARBA00022771"/>
    </source>
</evidence>
<dbReference type="Ensembl" id="ENSXMAT00000029434.1">
    <property type="protein sequence ID" value="ENSXMAP00000023305.1"/>
    <property type="gene ID" value="ENSXMAG00000024405.1"/>
</dbReference>
<dbReference type="AlphaFoldDB" id="A0A3B5PWN4"/>
<dbReference type="GO" id="GO:0008270">
    <property type="term" value="F:zinc ion binding"/>
    <property type="evidence" value="ECO:0007669"/>
    <property type="project" value="UniProtKB-KW"/>
</dbReference>
<dbReference type="Pfam" id="PF25261">
    <property type="entry name" value="zf-CCCH_PARP12"/>
    <property type="match status" value="1"/>
</dbReference>
<dbReference type="GO" id="GO:0005634">
    <property type="term" value="C:nucleus"/>
    <property type="evidence" value="ECO:0007669"/>
    <property type="project" value="UniProtKB-SubCell"/>
</dbReference>
<evidence type="ECO:0000256" key="8">
    <source>
        <dbReference type="ARBA" id="ARBA00022833"/>
    </source>
</evidence>
<evidence type="ECO:0000256" key="3">
    <source>
        <dbReference type="ARBA" id="ARBA00022490"/>
    </source>
</evidence>
<feature type="compositionally biased region" description="Basic and acidic residues" evidence="12">
    <location>
        <begin position="459"/>
        <end position="470"/>
    </location>
</feature>
<evidence type="ECO:0000256" key="6">
    <source>
        <dbReference type="ARBA" id="ARBA00022737"/>
    </source>
</evidence>
<reference evidence="16" key="3">
    <citation type="submission" date="2025-08" db="UniProtKB">
        <authorList>
            <consortium name="Ensembl"/>
        </authorList>
    </citation>
    <scope>IDENTIFICATION</scope>
    <source>
        <strain evidence="16">JP 163 A</strain>
    </source>
</reference>
<evidence type="ECO:0000259" key="13">
    <source>
        <dbReference type="PROSITE" id="PS50103"/>
    </source>
</evidence>
<reference evidence="16" key="4">
    <citation type="submission" date="2025-09" db="UniProtKB">
        <authorList>
            <consortium name="Ensembl"/>
        </authorList>
    </citation>
    <scope>IDENTIFICATION</scope>
    <source>
        <strain evidence="16">JP 163 A</strain>
    </source>
</reference>
<dbReference type="Pfam" id="PF23466">
    <property type="entry name" value="WWE_4"/>
    <property type="match status" value="1"/>
</dbReference>
<dbReference type="PROSITE" id="PS50918">
    <property type="entry name" value="WWE"/>
    <property type="match status" value="1"/>
</dbReference>
<dbReference type="GO" id="GO:1990404">
    <property type="term" value="F:NAD+-protein mono-ADP-ribosyltransferase activity"/>
    <property type="evidence" value="ECO:0007669"/>
    <property type="project" value="TreeGrafter"/>
</dbReference>
<dbReference type="PROSITE" id="PS51059">
    <property type="entry name" value="PARP_CATALYTIC"/>
    <property type="match status" value="1"/>
</dbReference>
<evidence type="ECO:0000259" key="14">
    <source>
        <dbReference type="PROSITE" id="PS50918"/>
    </source>
</evidence>
<comment type="similarity">
    <text evidence="10">Belongs to the ARTD/PARP family.</text>
</comment>
<feature type="compositionally biased region" description="Low complexity" evidence="12">
    <location>
        <begin position="225"/>
        <end position="237"/>
    </location>
</feature>
<keyword evidence="7 11" id="KW-0863">Zinc-finger</keyword>
<keyword evidence="6" id="KW-0677">Repeat</keyword>
<dbReference type="InterPro" id="IPR000571">
    <property type="entry name" value="Znf_CCCH"/>
</dbReference>
<dbReference type="PANTHER" id="PTHR45740">
    <property type="entry name" value="POLY [ADP-RIBOSE] POLYMERASE"/>
    <property type="match status" value="1"/>
</dbReference>
<sequence>MEAEILKFICANQGAVDADELMFNLFPGESTTELISNHSKFTLCSSKGKQRVVARTSLRLCRKKDCPGTCEGLHLCRNFLFSGSCHFLQRRGCSFPHVLNSDYNQRLLEEHELQGLSRAELCTLLLQSDFTMLPPICFDYNNGDGVFGRCASGVDCERLHICEKSLTQSCSCSRAHDFTAFQPKKILHDKMVPDDMLRSLRSVYLNREALRYYNRGEAGRGHRGNGSSNDGPNSSRRPGYRGRGGNRGNRGPRGRGMRGSRGNRGNSRQQETATPSDLLGDLDWWATVTGDKLSETKSEQGDFRSSSSDVSAAGYDFDSRSDCGFNTEQRQWNRGRGRAAHRGFRGTRGPRGSRGGSGNGGNDLTQLRSTSFGDIWGEFSGLNLHTQSKSPPPSFNSSNSDVSADDSEASSNRRKKRSRNRNQTSANKGRGGNQPGMRRASDVNEVIGAAGGQEGNGADDQKGRQRNKPVKDKTEICMYFIKGYCKHDDKCFKAHDKMPYRWQVQEGGQWNALPDNETIEKEYCDPSNSYSSGSPPVHFDTMTRGGNKVRRLTTVNSLVEPTFIHTTEWLWYWQDEFGKWNMYGSDSARGKSSDIRSETLEQKFLDNESEVEFSAGSQSYSLSFQDMIQTNRHYGTKRLVSRRPVFVSAADVRTKKVRKPAANSSPMPDHWDKAHIPPTGFSRVAVPHTSDEFQKIEARFHSTLRDFDIVKIERIQNKALWEAFQLQKTQMKNNNRGREVEEKQLFHGTDSKYIGAICLNNFDWRICGVNGTAYGKGSYFARDAKYSHSYTGDSDVKTMFVSRVLVGSYTRGDSSYVRPPSKDGGDINFYDSCVNDVRNPSIFVVFEKHQIYPEYLLTYKTTHPLVDIFSSAPVYQGSAASNQASSSDSSCVIA</sequence>
<name>A0A3B5PWN4_XIPMA</name>
<evidence type="ECO:0000256" key="2">
    <source>
        <dbReference type="ARBA" id="ARBA00004496"/>
    </source>
</evidence>
<proteinExistence type="inferred from homology"/>
<feature type="region of interest" description="Disordered" evidence="12">
    <location>
        <begin position="294"/>
        <end position="368"/>
    </location>
</feature>
<evidence type="ECO:0000256" key="10">
    <source>
        <dbReference type="ARBA" id="ARBA00024347"/>
    </source>
</evidence>
<keyword evidence="5 11" id="KW-0479">Metal-binding</keyword>
<keyword evidence="9" id="KW-0539">Nucleus</keyword>
<dbReference type="InterPro" id="IPR004170">
    <property type="entry name" value="WWE_dom"/>
</dbReference>
<feature type="region of interest" description="Disordered" evidence="12">
    <location>
        <begin position="216"/>
        <end position="279"/>
    </location>
</feature>
<evidence type="ECO:0000313" key="17">
    <source>
        <dbReference type="Proteomes" id="UP000002852"/>
    </source>
</evidence>
<feature type="domain" description="C3H1-type" evidence="13">
    <location>
        <begin position="471"/>
        <end position="498"/>
    </location>
</feature>
<evidence type="ECO:0000259" key="15">
    <source>
        <dbReference type="PROSITE" id="PS51059"/>
    </source>
</evidence>
<dbReference type="PROSITE" id="PS50103">
    <property type="entry name" value="ZF_C3H1"/>
    <property type="match status" value="2"/>
</dbReference>
<organism evidence="16 17">
    <name type="scientific">Xiphophorus maculatus</name>
    <name type="common">Southern platyfish</name>
    <name type="synonym">Platypoecilus maculatus</name>
    <dbReference type="NCBI Taxonomy" id="8083"/>
    <lineage>
        <taxon>Eukaryota</taxon>
        <taxon>Metazoa</taxon>
        <taxon>Chordata</taxon>
        <taxon>Craniata</taxon>
        <taxon>Vertebrata</taxon>
        <taxon>Euteleostomi</taxon>
        <taxon>Actinopterygii</taxon>
        <taxon>Neopterygii</taxon>
        <taxon>Teleostei</taxon>
        <taxon>Neoteleostei</taxon>
        <taxon>Acanthomorphata</taxon>
        <taxon>Ovalentaria</taxon>
        <taxon>Atherinomorphae</taxon>
        <taxon>Cyprinodontiformes</taxon>
        <taxon>Poeciliidae</taxon>
        <taxon>Poeciliinae</taxon>
        <taxon>Xiphophorus</taxon>
    </lineage>
</organism>
<dbReference type="GO" id="GO:0005737">
    <property type="term" value="C:cytoplasm"/>
    <property type="evidence" value="ECO:0007669"/>
    <property type="project" value="UniProtKB-SubCell"/>
</dbReference>
<dbReference type="Pfam" id="PF00644">
    <property type="entry name" value="PARP"/>
    <property type="match status" value="1"/>
</dbReference>
<evidence type="ECO:0000256" key="1">
    <source>
        <dbReference type="ARBA" id="ARBA00004123"/>
    </source>
</evidence>
<dbReference type="Gene3D" id="4.10.1000.10">
    <property type="entry name" value="Zinc finger, CCCH-type"/>
    <property type="match status" value="1"/>
</dbReference>
<dbReference type="GeneTree" id="ENSGT00940000154649"/>
<dbReference type="Gene3D" id="3.90.228.10">
    <property type="match status" value="1"/>
</dbReference>
<feature type="zinc finger region" description="C3H1-type" evidence="11">
    <location>
        <begin position="131"/>
        <end position="163"/>
    </location>
</feature>
<feature type="domain" description="PARP catalytic" evidence="15">
    <location>
        <begin position="667"/>
        <end position="880"/>
    </location>
</feature>
<comment type="subcellular location">
    <subcellularLocation>
        <location evidence="2">Cytoplasm</location>
    </subcellularLocation>
    <subcellularLocation>
        <location evidence="1">Nucleus</location>
    </subcellularLocation>
</comment>
<evidence type="ECO:0000256" key="5">
    <source>
        <dbReference type="ARBA" id="ARBA00022723"/>
    </source>
</evidence>
<dbReference type="SUPFAM" id="SSF56399">
    <property type="entry name" value="ADP-ribosylation"/>
    <property type="match status" value="1"/>
</dbReference>
<feature type="compositionally biased region" description="Gly residues" evidence="12">
    <location>
        <begin position="352"/>
        <end position="361"/>
    </location>
</feature>
<feature type="domain" description="C3H1-type" evidence="13">
    <location>
        <begin position="131"/>
        <end position="163"/>
    </location>
</feature>
<dbReference type="InterPro" id="IPR057602">
    <property type="entry name" value="Zfn-CCCH_PARP12"/>
</dbReference>
<evidence type="ECO:0000313" key="16">
    <source>
        <dbReference type="Ensembl" id="ENSXMAP00000023305.1"/>
    </source>
</evidence>
<dbReference type="InParanoid" id="A0A3B5PWN4"/>
<feature type="region of interest" description="Disordered" evidence="12">
    <location>
        <begin position="383"/>
        <end position="470"/>
    </location>
</feature>
<keyword evidence="3" id="KW-0963">Cytoplasm</keyword>
<dbReference type="GO" id="GO:0003950">
    <property type="term" value="F:NAD+ poly-ADP-ribosyltransferase activity"/>
    <property type="evidence" value="ECO:0007669"/>
    <property type="project" value="InterPro"/>
</dbReference>
<feature type="zinc finger region" description="C3H1-type" evidence="11">
    <location>
        <begin position="471"/>
        <end position="498"/>
    </location>
</feature>
<reference evidence="17" key="2">
    <citation type="journal article" date="2013" name="Nat. Genet.">
        <title>The genome of the platyfish, Xiphophorus maculatus, provides insights into evolutionary adaptation and several complex traits.</title>
        <authorList>
            <person name="Schartl M."/>
            <person name="Walter R.B."/>
            <person name="Shen Y."/>
            <person name="Garcia T."/>
            <person name="Catchen J."/>
            <person name="Amores A."/>
            <person name="Braasch I."/>
            <person name="Chalopin D."/>
            <person name="Volff J.N."/>
            <person name="Lesch K.P."/>
            <person name="Bisazza A."/>
            <person name="Minx P."/>
            <person name="Hillier L."/>
            <person name="Wilson R.K."/>
            <person name="Fuerstenberg S."/>
            <person name="Boore J."/>
            <person name="Searle S."/>
            <person name="Postlethwait J.H."/>
            <person name="Warren W.C."/>
        </authorList>
    </citation>
    <scope>NUCLEOTIDE SEQUENCE [LARGE SCALE GENOMIC DNA]</scope>
    <source>
        <strain evidence="17">JP 163 A</strain>
    </source>
</reference>
<dbReference type="SMART" id="SM00356">
    <property type="entry name" value="ZnF_C3H1"/>
    <property type="match status" value="2"/>
</dbReference>
<dbReference type="InterPro" id="IPR051712">
    <property type="entry name" value="ARTD-AVP"/>
</dbReference>
<evidence type="ECO:0000256" key="12">
    <source>
        <dbReference type="SAM" id="MobiDB-lite"/>
    </source>
</evidence>
<dbReference type="Gene3D" id="3.30.720.50">
    <property type="match status" value="1"/>
</dbReference>